<dbReference type="CDD" id="cd16276">
    <property type="entry name" value="metallo-hydrolase-like_MBL-fold"/>
    <property type="match status" value="1"/>
</dbReference>
<accession>A0ABR4A6G9</accession>
<evidence type="ECO:0000259" key="2">
    <source>
        <dbReference type="SMART" id="SM00849"/>
    </source>
</evidence>
<dbReference type="Gene3D" id="3.60.15.10">
    <property type="entry name" value="Ribonuclease Z/Hydroxyacylglutathione hydrolase-like"/>
    <property type="match status" value="1"/>
</dbReference>
<dbReference type="InterPro" id="IPR001279">
    <property type="entry name" value="Metallo-B-lactamas"/>
</dbReference>
<comment type="caution">
    <text evidence="3">The sequence shown here is derived from an EMBL/GenBank/DDBJ whole genome shotgun (WGS) entry which is preliminary data.</text>
</comment>
<feature type="signal peptide" evidence="1">
    <location>
        <begin position="1"/>
        <end position="21"/>
    </location>
</feature>
<keyword evidence="1" id="KW-0732">Signal</keyword>
<gene>
    <name evidence="3" type="ORF">N7G274_006949</name>
</gene>
<dbReference type="InterPro" id="IPR036866">
    <property type="entry name" value="RibonucZ/Hydroxyglut_hydro"/>
</dbReference>
<reference evidence="3 4" key="1">
    <citation type="submission" date="2024-09" db="EMBL/GenBank/DDBJ databases">
        <title>Rethinking Asexuality: The Enigmatic Case of Functional Sexual Genes in Lepraria (Stereocaulaceae).</title>
        <authorList>
            <person name="Doellman M."/>
            <person name="Sun Y."/>
            <person name="Barcenas-Pena A."/>
            <person name="Lumbsch H.T."/>
            <person name="Grewe F."/>
        </authorList>
    </citation>
    <scope>NUCLEOTIDE SEQUENCE [LARGE SCALE GENOMIC DNA]</scope>
    <source>
        <strain evidence="3 4">Mercado 3170</strain>
    </source>
</reference>
<dbReference type="SMART" id="SM00849">
    <property type="entry name" value="Lactamase_B"/>
    <property type="match status" value="1"/>
</dbReference>
<feature type="chain" id="PRO_5046421291" description="Metallo-beta-lactamase domain-containing protein" evidence="1">
    <location>
        <begin position="22"/>
        <end position="362"/>
    </location>
</feature>
<dbReference type="Proteomes" id="UP001590950">
    <property type="component" value="Unassembled WGS sequence"/>
</dbReference>
<dbReference type="EMBL" id="JBEFKJ010000021">
    <property type="protein sequence ID" value="KAL2040506.1"/>
    <property type="molecule type" value="Genomic_DNA"/>
</dbReference>
<organism evidence="3 4">
    <name type="scientific">Stereocaulon virgatum</name>
    <dbReference type="NCBI Taxonomy" id="373712"/>
    <lineage>
        <taxon>Eukaryota</taxon>
        <taxon>Fungi</taxon>
        <taxon>Dikarya</taxon>
        <taxon>Ascomycota</taxon>
        <taxon>Pezizomycotina</taxon>
        <taxon>Lecanoromycetes</taxon>
        <taxon>OSLEUM clade</taxon>
        <taxon>Lecanoromycetidae</taxon>
        <taxon>Lecanorales</taxon>
        <taxon>Lecanorineae</taxon>
        <taxon>Stereocaulaceae</taxon>
        <taxon>Stereocaulon</taxon>
    </lineage>
</organism>
<protein>
    <recommendedName>
        <fullName evidence="2">Metallo-beta-lactamase domain-containing protein</fullName>
    </recommendedName>
</protein>
<proteinExistence type="predicted"/>
<dbReference type="InterPro" id="IPR050855">
    <property type="entry name" value="NDM-1-like"/>
</dbReference>
<sequence length="362" mass="39688">MLFLRPTTAFFALALATLSNAHPHHTEQKRDLAGVFYGPDSTETKFLAPSADAIGPAIDPKMGYRMEHLGNGTYFVTEGAYQSIFLVSDAGVIVVDCPPTIGYKLQAAIKSVTDQPVTHFVYSHAHADHIGGAYIFNKTVTHYIAQVETLLNLEGLPTLDPARPIPNIVFKEEHKVCVGNQTLELSYKGVNHEPGNIFIYAPAPKTLMLVDVVFPGWAPFAELAQSDYIPGWIEAHDQILAYDFVTYIGGHLNRYGTAQDVQTQKEYVSDLFNFCSDAINGGFNLTEALGPTAMDSPGNSWATFKHYLKAAADLCTENTNKKWLGKLAGLDAFGWENSYKMIESLRIDYGVLGASAVQNPSM</sequence>
<dbReference type="Pfam" id="PF00753">
    <property type="entry name" value="Lactamase_B"/>
    <property type="match status" value="1"/>
</dbReference>
<dbReference type="PANTHER" id="PTHR42951">
    <property type="entry name" value="METALLO-BETA-LACTAMASE DOMAIN-CONTAINING"/>
    <property type="match status" value="1"/>
</dbReference>
<dbReference type="SUPFAM" id="SSF56281">
    <property type="entry name" value="Metallo-hydrolase/oxidoreductase"/>
    <property type="match status" value="1"/>
</dbReference>
<evidence type="ECO:0000313" key="4">
    <source>
        <dbReference type="Proteomes" id="UP001590950"/>
    </source>
</evidence>
<feature type="domain" description="Metallo-beta-lactamase" evidence="2">
    <location>
        <begin position="81"/>
        <end position="251"/>
    </location>
</feature>
<name>A0ABR4A6G9_9LECA</name>
<evidence type="ECO:0000313" key="3">
    <source>
        <dbReference type="EMBL" id="KAL2040506.1"/>
    </source>
</evidence>
<dbReference type="PANTHER" id="PTHR42951:SF4">
    <property type="entry name" value="ACYL-COENZYME A THIOESTERASE MBLAC2"/>
    <property type="match status" value="1"/>
</dbReference>
<evidence type="ECO:0000256" key="1">
    <source>
        <dbReference type="SAM" id="SignalP"/>
    </source>
</evidence>
<keyword evidence="4" id="KW-1185">Reference proteome</keyword>